<keyword evidence="7 12" id="KW-0406">Ion transport</keyword>
<dbReference type="HAMAP" id="MF_01398">
    <property type="entry name" value="ATP_synth_b_bprime"/>
    <property type="match status" value="1"/>
</dbReference>
<dbReference type="GO" id="GO:0005886">
    <property type="term" value="C:plasma membrane"/>
    <property type="evidence" value="ECO:0007669"/>
    <property type="project" value="UniProtKB-SubCell"/>
</dbReference>
<comment type="function">
    <text evidence="12">Component of the F(0) channel, it forms part of the peripheral stalk, linking F(1) to F(0).</text>
</comment>
<evidence type="ECO:0000256" key="7">
    <source>
        <dbReference type="ARBA" id="ARBA00023065"/>
    </source>
</evidence>
<protein>
    <recommendedName>
        <fullName evidence="12">ATP synthase subunit b</fullName>
    </recommendedName>
    <alternativeName>
        <fullName evidence="12">ATP synthase F(0) sector subunit b</fullName>
    </alternativeName>
    <alternativeName>
        <fullName evidence="12">ATPase subunit I</fullName>
    </alternativeName>
    <alternativeName>
        <fullName evidence="12">F-type ATPase subunit b</fullName>
        <shortName evidence="12">F-ATPase subunit b</shortName>
    </alternativeName>
</protein>
<evidence type="ECO:0000256" key="2">
    <source>
        <dbReference type="ARBA" id="ARBA00022448"/>
    </source>
</evidence>
<dbReference type="AlphaFoldDB" id="A0A9D1JWW5"/>
<dbReference type="EMBL" id="DVJQ01000006">
    <property type="protein sequence ID" value="HIS73505.1"/>
    <property type="molecule type" value="Genomic_DNA"/>
</dbReference>
<dbReference type="PANTHER" id="PTHR33445:SF1">
    <property type="entry name" value="ATP SYNTHASE SUBUNIT B"/>
    <property type="match status" value="1"/>
</dbReference>
<comment type="similarity">
    <text evidence="1 12 13">Belongs to the ATPase B chain family.</text>
</comment>
<evidence type="ECO:0000256" key="5">
    <source>
        <dbReference type="ARBA" id="ARBA00022781"/>
    </source>
</evidence>
<evidence type="ECO:0000313" key="15">
    <source>
        <dbReference type="EMBL" id="HIS73505.1"/>
    </source>
</evidence>
<evidence type="ECO:0000313" key="16">
    <source>
        <dbReference type="Proteomes" id="UP000886865"/>
    </source>
</evidence>
<dbReference type="GO" id="GO:0045259">
    <property type="term" value="C:proton-transporting ATP synthase complex"/>
    <property type="evidence" value="ECO:0007669"/>
    <property type="project" value="UniProtKB-KW"/>
</dbReference>
<dbReference type="GO" id="GO:0012505">
    <property type="term" value="C:endomembrane system"/>
    <property type="evidence" value="ECO:0007669"/>
    <property type="project" value="UniProtKB-SubCell"/>
</dbReference>
<keyword evidence="9 12" id="KW-0066">ATP synthesis</keyword>
<dbReference type="Pfam" id="PF00430">
    <property type="entry name" value="ATP-synt_B"/>
    <property type="match status" value="1"/>
</dbReference>
<organism evidence="15 16">
    <name type="scientific">Candidatus Galligastranaerophilus intestinavium</name>
    <dbReference type="NCBI Taxonomy" id="2840836"/>
    <lineage>
        <taxon>Bacteria</taxon>
        <taxon>Candidatus Galligastranaerophilus</taxon>
    </lineage>
</organism>
<comment type="function">
    <text evidence="10 12">F(1)F(0) ATP synthase produces ATP from ADP in the presence of a proton or sodium gradient. F-type ATPases consist of two structural domains, F(1) containing the extramembraneous catalytic core and F(0) containing the membrane proton channel, linked together by a central stalk and a peripheral stalk. During catalysis, ATP synthesis in the catalytic domain of F(1) is coupled via a rotary mechanism of the central stalk subunits to proton translocation.</text>
</comment>
<evidence type="ECO:0000256" key="3">
    <source>
        <dbReference type="ARBA" id="ARBA00022547"/>
    </source>
</evidence>
<keyword evidence="12" id="KW-1003">Cell membrane</keyword>
<feature type="coiled-coil region" evidence="14">
    <location>
        <begin position="46"/>
        <end position="80"/>
    </location>
</feature>
<dbReference type="InterPro" id="IPR002146">
    <property type="entry name" value="ATP_synth_b/b'su_bac/chlpt"/>
</dbReference>
<evidence type="ECO:0000256" key="14">
    <source>
        <dbReference type="SAM" id="Coils"/>
    </source>
</evidence>
<evidence type="ECO:0000256" key="4">
    <source>
        <dbReference type="ARBA" id="ARBA00022692"/>
    </source>
</evidence>
<evidence type="ECO:0000256" key="1">
    <source>
        <dbReference type="ARBA" id="ARBA00005513"/>
    </source>
</evidence>
<proteinExistence type="inferred from homology"/>
<comment type="subcellular location">
    <subcellularLocation>
        <location evidence="12">Cell membrane</location>
        <topology evidence="12">Single-pass membrane protein</topology>
    </subcellularLocation>
    <subcellularLocation>
        <location evidence="11">Endomembrane system</location>
        <topology evidence="11">Single-pass membrane protein</topology>
    </subcellularLocation>
</comment>
<reference evidence="15" key="2">
    <citation type="journal article" date="2021" name="PeerJ">
        <title>Extensive microbial diversity within the chicken gut microbiome revealed by metagenomics and culture.</title>
        <authorList>
            <person name="Gilroy R."/>
            <person name="Ravi A."/>
            <person name="Getino M."/>
            <person name="Pursley I."/>
            <person name="Horton D.L."/>
            <person name="Alikhan N.F."/>
            <person name="Baker D."/>
            <person name="Gharbi K."/>
            <person name="Hall N."/>
            <person name="Watson M."/>
            <person name="Adriaenssens E.M."/>
            <person name="Foster-Nyarko E."/>
            <person name="Jarju S."/>
            <person name="Secka A."/>
            <person name="Antonio M."/>
            <person name="Oren A."/>
            <person name="Chaudhuri R.R."/>
            <person name="La Ragione R."/>
            <person name="Hildebrand F."/>
            <person name="Pallen M.J."/>
        </authorList>
    </citation>
    <scope>NUCLEOTIDE SEQUENCE</scope>
    <source>
        <strain evidence="15">CHK152-2871</strain>
    </source>
</reference>
<feature type="transmembrane region" description="Helical" evidence="12">
    <location>
        <begin position="12"/>
        <end position="29"/>
    </location>
</feature>
<keyword evidence="6 12" id="KW-1133">Transmembrane helix</keyword>
<dbReference type="Proteomes" id="UP000886865">
    <property type="component" value="Unassembled WGS sequence"/>
</dbReference>
<dbReference type="CDD" id="cd06503">
    <property type="entry name" value="ATP-synt_Fo_b"/>
    <property type="match status" value="1"/>
</dbReference>
<comment type="caution">
    <text evidence="15">The sequence shown here is derived from an EMBL/GenBank/DDBJ whole genome shotgun (WGS) entry which is preliminary data.</text>
</comment>
<evidence type="ECO:0000256" key="10">
    <source>
        <dbReference type="ARBA" id="ARBA00025198"/>
    </source>
</evidence>
<reference evidence="15" key="1">
    <citation type="submission" date="2020-10" db="EMBL/GenBank/DDBJ databases">
        <authorList>
            <person name="Gilroy R."/>
        </authorList>
    </citation>
    <scope>NUCLEOTIDE SEQUENCE</scope>
    <source>
        <strain evidence="15">CHK152-2871</strain>
    </source>
</reference>
<dbReference type="PANTHER" id="PTHR33445">
    <property type="entry name" value="ATP SYNTHASE SUBUNIT B', CHLOROPLASTIC"/>
    <property type="match status" value="1"/>
</dbReference>
<evidence type="ECO:0000256" key="9">
    <source>
        <dbReference type="ARBA" id="ARBA00023310"/>
    </source>
</evidence>
<name>A0A9D1JWW5_9BACT</name>
<evidence type="ECO:0000256" key="13">
    <source>
        <dbReference type="RuleBase" id="RU003848"/>
    </source>
</evidence>
<dbReference type="InterPro" id="IPR050059">
    <property type="entry name" value="ATP_synthase_B_chain"/>
</dbReference>
<gene>
    <name evidence="12" type="primary">atpF</name>
    <name evidence="15" type="ORF">IAA86_00630</name>
</gene>
<dbReference type="GO" id="GO:0046933">
    <property type="term" value="F:proton-transporting ATP synthase activity, rotational mechanism"/>
    <property type="evidence" value="ECO:0007669"/>
    <property type="project" value="UniProtKB-UniRule"/>
</dbReference>
<evidence type="ECO:0000256" key="11">
    <source>
        <dbReference type="ARBA" id="ARBA00037847"/>
    </source>
</evidence>
<evidence type="ECO:0000256" key="8">
    <source>
        <dbReference type="ARBA" id="ARBA00023136"/>
    </source>
</evidence>
<dbReference type="GO" id="GO:0046961">
    <property type="term" value="F:proton-transporting ATPase activity, rotational mechanism"/>
    <property type="evidence" value="ECO:0007669"/>
    <property type="project" value="TreeGrafter"/>
</dbReference>
<keyword evidence="14" id="KW-0175">Coiled coil</keyword>
<keyword evidence="8 12" id="KW-0472">Membrane</keyword>
<keyword evidence="3 12" id="KW-0138">CF(0)</keyword>
<accession>A0A9D1JWW5</accession>
<sequence>MEIWTIIVKSNAFNFLILLGFIIILAKVFKVGNLIDSACNKVKENVQNSDIAKENSEQKLKEANETVKNIANEVKEIFDNAQKNAELIGEKILKDADIRRENIYDNAQKTIEKEGKKIAMTLTQKTALASFEIAKNHIINTLKQKPDYHNDFIKQSIDELNRLKTNE</sequence>
<evidence type="ECO:0000256" key="12">
    <source>
        <dbReference type="HAMAP-Rule" id="MF_01398"/>
    </source>
</evidence>
<comment type="subunit">
    <text evidence="12">F-type ATPases have 2 components, F(1) - the catalytic core - and F(0) - the membrane proton channel. F(1) has five subunits: alpha(3), beta(3), gamma(1), delta(1), epsilon(1). F(0) has three main subunits: a(1), b(2) and c(10-14). The alpha and beta chains form an alternating ring which encloses part of the gamma chain. F(1) is attached to F(0) by a central stalk formed by the gamma and epsilon chains, while a peripheral stalk is formed by the delta and b chains.</text>
</comment>
<keyword evidence="2 12" id="KW-0813">Transport</keyword>
<evidence type="ECO:0000256" key="6">
    <source>
        <dbReference type="ARBA" id="ARBA00022989"/>
    </source>
</evidence>
<keyword evidence="5 12" id="KW-0375">Hydrogen ion transport</keyword>
<keyword evidence="4 12" id="KW-0812">Transmembrane</keyword>